<name>A0A7G7VHF2_9FIRM</name>
<sequence length="327" mass="35936">MIQKRIALLFLCVLCAVLTACGVPNAAEEKTAAYTVTDIEGTEVAFPAPPKRIITLSMSTDETMLGLVEPERMAAVNTLLDDPVSSNVTGLVKAIPQRIGNPTVEEIIALQPDLVVVPDWGDLTMVPSLREAGLKVVVCKGARNLTEIRETVTLLAAAAGEPERGQKLLSMMDAKLAEIQDKVAQIPQTERKTVVLISLMSGYGGLGSSFDEACRYAGVINGRAELGIRDFQVMTKEQLVQIDPDILFLPTYNDHGNYDVQKFRREYLDDPSLQTMKAIRTKAFAEPFEGYIYNCSQDFAFGVQEIAYRVYGDAFKQSEHEHLSAVE</sequence>
<dbReference type="PANTHER" id="PTHR30535:SF34">
    <property type="entry name" value="MOLYBDATE-BINDING PROTEIN MOLA"/>
    <property type="match status" value="1"/>
</dbReference>
<dbReference type="Proteomes" id="UP000515480">
    <property type="component" value="Chromosome"/>
</dbReference>
<dbReference type="KEGG" id="stim:H1B31_06440"/>
<comment type="similarity">
    <text evidence="1">Belongs to the bacterial solute-binding protein 8 family.</text>
</comment>
<feature type="signal peptide" evidence="2">
    <location>
        <begin position="1"/>
        <end position="26"/>
    </location>
</feature>
<evidence type="ECO:0000313" key="5">
    <source>
        <dbReference type="Proteomes" id="UP000515480"/>
    </source>
</evidence>
<dbReference type="PROSITE" id="PS51257">
    <property type="entry name" value="PROKAR_LIPOPROTEIN"/>
    <property type="match status" value="1"/>
</dbReference>
<dbReference type="InterPro" id="IPR050902">
    <property type="entry name" value="ABC_Transporter_SBP"/>
</dbReference>
<accession>A0A7G7VHF2</accession>
<evidence type="ECO:0000256" key="1">
    <source>
        <dbReference type="ARBA" id="ARBA00008814"/>
    </source>
</evidence>
<keyword evidence="5" id="KW-1185">Reference proteome</keyword>
<dbReference type="GO" id="GO:0071281">
    <property type="term" value="P:cellular response to iron ion"/>
    <property type="evidence" value="ECO:0007669"/>
    <property type="project" value="TreeGrafter"/>
</dbReference>
<evidence type="ECO:0000256" key="2">
    <source>
        <dbReference type="SAM" id="SignalP"/>
    </source>
</evidence>
<feature type="chain" id="PRO_5028947855" evidence="2">
    <location>
        <begin position="27"/>
        <end position="327"/>
    </location>
</feature>
<dbReference type="RefSeq" id="WP_185979735.1">
    <property type="nucleotide sequence ID" value="NZ_CP060204.1"/>
</dbReference>
<keyword evidence="2" id="KW-0732">Signal</keyword>
<protein>
    <submittedName>
        <fullName evidence="4">ABC transporter substrate-binding protein</fullName>
    </submittedName>
</protein>
<dbReference type="InterPro" id="IPR002491">
    <property type="entry name" value="ABC_transptr_periplasmic_BD"/>
</dbReference>
<evidence type="ECO:0000259" key="3">
    <source>
        <dbReference type="PROSITE" id="PS50983"/>
    </source>
</evidence>
<dbReference type="PANTHER" id="PTHR30535">
    <property type="entry name" value="VITAMIN B12-BINDING PROTEIN"/>
    <property type="match status" value="1"/>
</dbReference>
<proteinExistence type="inferred from homology"/>
<reference evidence="4 5" key="1">
    <citation type="submission" date="2020-07" db="EMBL/GenBank/DDBJ databases">
        <title>Complete genome and description of Selenomonas timonensis sp. nov., a new bacterium isolated from a gingivitis subject.</title>
        <authorList>
            <person name="Antezack A."/>
        </authorList>
    </citation>
    <scope>NUCLEOTIDE SEQUENCE [LARGE SCALE GENOMIC DNA]</scope>
    <source>
        <strain evidence="4 5">Marseille-Q3039</strain>
    </source>
</reference>
<feature type="domain" description="Fe/B12 periplasmic-binding" evidence="3">
    <location>
        <begin position="52"/>
        <end position="319"/>
    </location>
</feature>
<dbReference type="Pfam" id="PF01497">
    <property type="entry name" value="Peripla_BP_2"/>
    <property type="match status" value="1"/>
</dbReference>
<gene>
    <name evidence="4" type="ORF">H1B31_06440</name>
</gene>
<dbReference type="AlphaFoldDB" id="A0A7G7VHF2"/>
<dbReference type="PROSITE" id="PS50983">
    <property type="entry name" value="FE_B12_PBP"/>
    <property type="match status" value="1"/>
</dbReference>
<organism evidence="4 5">
    <name type="scientific">Selenomonas timonae</name>
    <dbReference type="NCBI Taxonomy" id="2754044"/>
    <lineage>
        <taxon>Bacteria</taxon>
        <taxon>Bacillati</taxon>
        <taxon>Bacillota</taxon>
        <taxon>Negativicutes</taxon>
        <taxon>Selenomonadales</taxon>
        <taxon>Selenomonadaceae</taxon>
        <taxon>Selenomonas</taxon>
    </lineage>
</organism>
<dbReference type="Gene3D" id="3.40.50.1980">
    <property type="entry name" value="Nitrogenase molybdenum iron protein domain"/>
    <property type="match status" value="2"/>
</dbReference>
<evidence type="ECO:0000313" key="4">
    <source>
        <dbReference type="EMBL" id="QNH53545.1"/>
    </source>
</evidence>
<dbReference type="SUPFAM" id="SSF53807">
    <property type="entry name" value="Helical backbone' metal receptor"/>
    <property type="match status" value="1"/>
</dbReference>
<dbReference type="EMBL" id="CP060204">
    <property type="protein sequence ID" value="QNH53545.1"/>
    <property type="molecule type" value="Genomic_DNA"/>
</dbReference>